<dbReference type="UniPathway" id="UPA00074">
    <property type="reaction ID" value="UER00124"/>
</dbReference>
<dbReference type="PANTHER" id="PTHR11907">
    <property type="entry name" value="AMIDOPHOSPHORIBOSYLTRANSFERASE"/>
    <property type="match status" value="1"/>
</dbReference>
<comment type="cofactor">
    <cofactor evidence="7 10">
        <name>Mg(2+)</name>
        <dbReference type="ChEBI" id="CHEBI:18420"/>
    </cofactor>
    <text evidence="7 10">Binds 1 Mg(2+) ion per subunit.</text>
</comment>
<name>A0A562IZT0_9GAMM</name>
<dbReference type="InterPro" id="IPR029055">
    <property type="entry name" value="Ntn_hydrolases_N"/>
</dbReference>
<protein>
    <recommendedName>
        <fullName evidence="7">Amidophosphoribosyltransferase</fullName>
        <shortName evidence="7">ATase</shortName>
        <ecNumber evidence="7">2.4.2.14</ecNumber>
    </recommendedName>
    <alternativeName>
        <fullName evidence="7">Glutamine phosphoribosylpyrophosphate amidotransferase</fullName>
        <shortName evidence="7">GPATase</shortName>
    </alternativeName>
</protein>
<comment type="caution">
    <text evidence="7">Lacks conserved residue(s) required for the propagation of feature annotation.</text>
</comment>
<feature type="binding site" evidence="7 10">
    <location>
        <position position="366"/>
    </location>
    <ligand>
        <name>Mg(2+)</name>
        <dbReference type="ChEBI" id="CHEBI:18420"/>
    </ligand>
</feature>
<dbReference type="GO" id="GO:0000287">
    <property type="term" value="F:magnesium ion binding"/>
    <property type="evidence" value="ECO:0007669"/>
    <property type="project" value="UniProtKB-UniRule"/>
</dbReference>
<evidence type="ECO:0000256" key="3">
    <source>
        <dbReference type="ARBA" id="ARBA00022676"/>
    </source>
</evidence>
<dbReference type="AlphaFoldDB" id="A0A562IZT0"/>
<comment type="caution">
    <text evidence="12">The sequence shown here is derived from an EMBL/GenBank/DDBJ whole genome shotgun (WGS) entry which is preliminary data.</text>
</comment>
<dbReference type="InterPro" id="IPR005854">
    <property type="entry name" value="PurF"/>
</dbReference>
<dbReference type="InterPro" id="IPR029057">
    <property type="entry name" value="PRTase-like"/>
</dbReference>
<evidence type="ECO:0000256" key="10">
    <source>
        <dbReference type="PIRSR" id="PIRSR000485-2"/>
    </source>
</evidence>
<evidence type="ECO:0000256" key="7">
    <source>
        <dbReference type="HAMAP-Rule" id="MF_01931"/>
    </source>
</evidence>
<dbReference type="Gene3D" id="3.60.20.10">
    <property type="entry name" value="Glutamine Phosphoribosylpyrophosphate, subunit 1, domain 1"/>
    <property type="match status" value="1"/>
</dbReference>
<dbReference type="SUPFAM" id="SSF56235">
    <property type="entry name" value="N-terminal nucleophile aminohydrolases (Ntn hydrolases)"/>
    <property type="match status" value="1"/>
</dbReference>
<evidence type="ECO:0000313" key="12">
    <source>
        <dbReference type="EMBL" id="TWH76561.1"/>
    </source>
</evidence>
<dbReference type="PROSITE" id="PS51278">
    <property type="entry name" value="GATASE_TYPE_2"/>
    <property type="match status" value="1"/>
</dbReference>
<dbReference type="HAMAP" id="MF_01931">
    <property type="entry name" value="PurF"/>
    <property type="match status" value="1"/>
</dbReference>
<dbReference type="OrthoDB" id="9801213at2"/>
<keyword evidence="5 7" id="KW-0658">Purine biosynthesis</keyword>
<keyword evidence="7 10" id="KW-0460">Magnesium</keyword>
<dbReference type="Proteomes" id="UP000319627">
    <property type="component" value="Unassembled WGS sequence"/>
</dbReference>
<comment type="function">
    <text evidence="7">Catalyzes the formation of phosphoribosylamine from phosphoribosylpyrophosphate (PRPP) and glutamine.</text>
</comment>
<proteinExistence type="inferred from homology"/>
<sequence length="501" mass="55549">MCGIVGIVGKSSVNQSLYDALTVLQHRGQDAAGIVTCHDGRLFLRKDNGLVRDVFQQRHMQRLVGNMGIGHVRYPTAGSSSSAEAQPFYVNSPYGITLAHNGNLTNVDQLNKEIYESDLRHVNTNSDSEVLLNVFAHELAVQGKLQPTEEEVFAAVSKVHERCRGGYAVVAMITGYGIVGFRDPNAIRPIVFGQRHTESGVEYMIASESVALDVLGFTLIRDLAPGEAIYITSAGELFTRQCSDHPRYSPCIFEHVYLARSDSFMDGVSVYKARLRMGEKLAEKILREYSDHDIDVIIPIPDTSRTAAMELATRLGVKFREGFVKNRYIGRTFIMPGQAARKKSVRQKLNAIPLEFKGKNVMLVDDSIVRGTTCKQIIQMARDAGARKVYFCSAAPAVRYPNVYGIDMPSVHELIAHNRTTEEVAQLIGADWLLYQDLQDLIDSVAGPKVKIKEFDCAVFDGQYVTGDVDEVYLNRIEQARNDASKAKTNAVSAIIDLYNS</sequence>
<gene>
    <name evidence="7" type="primary">purF</name>
    <name evidence="12" type="ORF">LX59_00601</name>
</gene>
<feature type="binding site" evidence="7 10">
    <location>
        <position position="303"/>
    </location>
    <ligand>
        <name>Mg(2+)</name>
        <dbReference type="ChEBI" id="CHEBI:18420"/>
    </ligand>
</feature>
<keyword evidence="4 7" id="KW-0808">Transferase</keyword>
<dbReference type="NCBIfam" id="TIGR01134">
    <property type="entry name" value="purF"/>
    <property type="match status" value="1"/>
</dbReference>
<evidence type="ECO:0000256" key="5">
    <source>
        <dbReference type="ARBA" id="ARBA00022755"/>
    </source>
</evidence>
<keyword evidence="3 7" id="KW-0328">Glycosyltransferase</keyword>
<dbReference type="InterPro" id="IPR017932">
    <property type="entry name" value="GATase_2_dom"/>
</dbReference>
<dbReference type="PIRSF" id="PIRSF000485">
    <property type="entry name" value="Amd_phspho_trans"/>
    <property type="match status" value="1"/>
</dbReference>
<dbReference type="EMBL" id="VLKG01000002">
    <property type="protein sequence ID" value="TWH76561.1"/>
    <property type="molecule type" value="Genomic_DNA"/>
</dbReference>
<evidence type="ECO:0000256" key="8">
    <source>
        <dbReference type="PIRNR" id="PIRNR000485"/>
    </source>
</evidence>
<feature type="binding site" evidence="7 10">
    <location>
        <position position="365"/>
    </location>
    <ligand>
        <name>Mg(2+)</name>
        <dbReference type="ChEBI" id="CHEBI:18420"/>
    </ligand>
</feature>
<dbReference type="InterPro" id="IPR000836">
    <property type="entry name" value="PRTase_dom"/>
</dbReference>
<dbReference type="GO" id="GO:0004044">
    <property type="term" value="F:amidophosphoribosyltransferase activity"/>
    <property type="evidence" value="ECO:0007669"/>
    <property type="project" value="UniProtKB-UniRule"/>
</dbReference>
<evidence type="ECO:0000256" key="1">
    <source>
        <dbReference type="ARBA" id="ARBA00005209"/>
    </source>
</evidence>
<evidence type="ECO:0000256" key="4">
    <source>
        <dbReference type="ARBA" id="ARBA00022679"/>
    </source>
</evidence>
<feature type="active site" description="Nucleophile" evidence="7 9">
    <location>
        <position position="2"/>
    </location>
</feature>
<comment type="catalytic activity">
    <reaction evidence="7 8">
        <text>5-phospho-beta-D-ribosylamine + L-glutamate + diphosphate = 5-phospho-alpha-D-ribose 1-diphosphate + L-glutamine + H2O</text>
        <dbReference type="Rhea" id="RHEA:14905"/>
        <dbReference type="ChEBI" id="CHEBI:15377"/>
        <dbReference type="ChEBI" id="CHEBI:29985"/>
        <dbReference type="ChEBI" id="CHEBI:33019"/>
        <dbReference type="ChEBI" id="CHEBI:58017"/>
        <dbReference type="ChEBI" id="CHEBI:58359"/>
        <dbReference type="ChEBI" id="CHEBI:58681"/>
        <dbReference type="EC" id="2.4.2.14"/>
    </reaction>
</comment>
<keyword evidence="6 7" id="KW-0315">Glutamine amidotransferase</keyword>
<organism evidence="12 13">
    <name type="scientific">Azomonas agilis</name>
    <dbReference type="NCBI Taxonomy" id="116849"/>
    <lineage>
        <taxon>Bacteria</taxon>
        <taxon>Pseudomonadati</taxon>
        <taxon>Pseudomonadota</taxon>
        <taxon>Gammaproteobacteria</taxon>
        <taxon>Pseudomonadales</taxon>
        <taxon>Pseudomonadaceae</taxon>
        <taxon>Azomonas</taxon>
    </lineage>
</organism>
<reference evidence="12 13" key="1">
    <citation type="submission" date="2019-07" db="EMBL/GenBank/DDBJ databases">
        <title>Genomic Encyclopedia of Type Strains, Phase I: the one thousand microbial genomes (KMG-I) project.</title>
        <authorList>
            <person name="Kyrpides N."/>
        </authorList>
    </citation>
    <scope>NUCLEOTIDE SEQUENCE [LARGE SCALE GENOMIC DNA]</scope>
    <source>
        <strain evidence="12 13">DSM 375</strain>
    </source>
</reference>
<feature type="domain" description="Glutamine amidotransferase type-2" evidence="11">
    <location>
        <begin position="2"/>
        <end position="234"/>
    </location>
</feature>
<dbReference type="EC" id="2.4.2.14" evidence="7"/>
<evidence type="ECO:0000313" key="13">
    <source>
        <dbReference type="Proteomes" id="UP000319627"/>
    </source>
</evidence>
<dbReference type="RefSeq" id="WP_144570358.1">
    <property type="nucleotide sequence ID" value="NZ_VLKG01000002.1"/>
</dbReference>
<dbReference type="Pfam" id="PF13522">
    <property type="entry name" value="GATase_6"/>
    <property type="match status" value="1"/>
</dbReference>
<evidence type="ECO:0000256" key="9">
    <source>
        <dbReference type="PIRSR" id="PIRSR000485-1"/>
    </source>
</evidence>
<evidence type="ECO:0000259" key="11">
    <source>
        <dbReference type="PROSITE" id="PS51278"/>
    </source>
</evidence>
<comment type="pathway">
    <text evidence="1 7 8">Purine metabolism; IMP biosynthesis via de novo pathway; N(1)-(5-phospho-D-ribosyl)glycinamide from 5-phospho-alpha-D-ribose 1-diphosphate: step 1/2.</text>
</comment>
<dbReference type="GO" id="GO:0006189">
    <property type="term" value="P:'de novo' IMP biosynthetic process"/>
    <property type="evidence" value="ECO:0007669"/>
    <property type="project" value="UniProtKB-UniRule"/>
</dbReference>
<keyword evidence="7 10" id="KW-0479">Metal-binding</keyword>
<dbReference type="Gene3D" id="3.40.50.2020">
    <property type="match status" value="1"/>
</dbReference>
<dbReference type="CDD" id="cd00715">
    <property type="entry name" value="GPATase_N"/>
    <property type="match status" value="1"/>
</dbReference>
<evidence type="ECO:0000256" key="6">
    <source>
        <dbReference type="ARBA" id="ARBA00022962"/>
    </source>
</evidence>
<dbReference type="GO" id="GO:0009113">
    <property type="term" value="P:purine nucleobase biosynthetic process"/>
    <property type="evidence" value="ECO:0007669"/>
    <property type="project" value="UniProtKB-UniRule"/>
</dbReference>
<accession>A0A562IZT0</accession>
<dbReference type="CDD" id="cd06223">
    <property type="entry name" value="PRTases_typeI"/>
    <property type="match status" value="1"/>
</dbReference>
<evidence type="ECO:0000256" key="2">
    <source>
        <dbReference type="ARBA" id="ARBA00010138"/>
    </source>
</evidence>
<dbReference type="InterPro" id="IPR035584">
    <property type="entry name" value="PurF_N"/>
</dbReference>
<comment type="similarity">
    <text evidence="2 7 8">In the C-terminal section; belongs to the purine/pyrimidine phosphoribosyltransferase family.</text>
</comment>
<dbReference type="SUPFAM" id="SSF53271">
    <property type="entry name" value="PRTase-like"/>
    <property type="match status" value="1"/>
</dbReference>
<keyword evidence="13" id="KW-1185">Reference proteome</keyword>
<dbReference type="Pfam" id="PF00156">
    <property type="entry name" value="Pribosyltran"/>
    <property type="match status" value="1"/>
</dbReference>